<gene>
    <name evidence="2" type="ORF">JK359_27460</name>
</gene>
<name>A0A937JPH9_9ACTN</name>
<dbReference type="InterPro" id="IPR010998">
    <property type="entry name" value="Integrase_recombinase_N"/>
</dbReference>
<dbReference type="EMBL" id="JAERRK010000017">
    <property type="protein sequence ID" value="MBL1085660.1"/>
    <property type="molecule type" value="Genomic_DNA"/>
</dbReference>
<accession>A0A937JPH9</accession>
<dbReference type="GO" id="GO:0003677">
    <property type="term" value="F:DNA binding"/>
    <property type="evidence" value="ECO:0007669"/>
    <property type="project" value="UniProtKB-KW"/>
</dbReference>
<proteinExistence type="predicted"/>
<sequence>MRPGRERLSDETVAEFLARWHKKKTELKRTTAHEHDRDIELYLRPHLGALNLMSRTLSAFGSSSWTS</sequence>
<dbReference type="RefSeq" id="WP_201841044.1">
    <property type="nucleotide sequence ID" value="NZ_JAERRK010000017.1"/>
</dbReference>
<keyword evidence="1" id="KW-0238">DNA-binding</keyword>
<evidence type="ECO:0000313" key="3">
    <source>
        <dbReference type="Proteomes" id="UP000661858"/>
    </source>
</evidence>
<dbReference type="Proteomes" id="UP000661858">
    <property type="component" value="Unassembled WGS sequence"/>
</dbReference>
<keyword evidence="3" id="KW-1185">Reference proteome</keyword>
<organism evidence="2 3">
    <name type="scientific">Streptomyces actinomycinicus</name>
    <dbReference type="NCBI Taxonomy" id="1695166"/>
    <lineage>
        <taxon>Bacteria</taxon>
        <taxon>Bacillati</taxon>
        <taxon>Actinomycetota</taxon>
        <taxon>Actinomycetes</taxon>
        <taxon>Kitasatosporales</taxon>
        <taxon>Streptomycetaceae</taxon>
        <taxon>Streptomyces</taxon>
    </lineage>
</organism>
<evidence type="ECO:0000313" key="2">
    <source>
        <dbReference type="EMBL" id="MBL1085660.1"/>
    </source>
</evidence>
<reference evidence="2" key="1">
    <citation type="submission" date="2021-01" db="EMBL/GenBank/DDBJ databases">
        <title>WGS of actinomycetes isolated from Thailand.</title>
        <authorList>
            <person name="Thawai C."/>
        </authorList>
    </citation>
    <scope>NUCLEOTIDE SEQUENCE</scope>
    <source>
        <strain evidence="2">RCU-197</strain>
    </source>
</reference>
<protein>
    <submittedName>
        <fullName evidence="2">Uncharacterized protein</fullName>
    </submittedName>
</protein>
<dbReference type="Gene3D" id="1.10.150.130">
    <property type="match status" value="1"/>
</dbReference>
<comment type="caution">
    <text evidence="2">The sequence shown here is derived from an EMBL/GenBank/DDBJ whole genome shotgun (WGS) entry which is preliminary data.</text>
</comment>
<dbReference type="AlphaFoldDB" id="A0A937JPH9"/>
<evidence type="ECO:0000256" key="1">
    <source>
        <dbReference type="ARBA" id="ARBA00023125"/>
    </source>
</evidence>